<accession>A0A4Y7QC43</accession>
<keyword evidence="4" id="KW-1185">Reference proteome</keyword>
<dbReference type="AlphaFoldDB" id="A0A4Y7QC43"/>
<evidence type="ECO:0000256" key="1">
    <source>
        <dbReference type="SAM" id="MobiDB-lite"/>
    </source>
</evidence>
<name>A0A4Y7QC43_9AGAM</name>
<gene>
    <name evidence="3" type="ORF">BD410DRAFT_785885</name>
</gene>
<dbReference type="VEuPathDB" id="FungiDB:BD410DRAFT_785885"/>
<sequence>MSLPSPINFLPIASVIPCEPFTFTFSYTETDEWHVAGETNTFTAWVGKADTGSILQTLTNGDAVYPAYWQVGWDPVIASAGEHFIAAAVLSNSNASYTTTSQLFTIEAGPNESCLNATPATAVPIALVPTEAISFATPTAFASSSTTGRTQLAIGTIAGLAIGIIAVLFGLLAAILFVRRRRAARAQLAQDSELPDYATVVRVGPLIEKKDIDGKSDLGPPLDYDRESMRSVPPAYHHGDV</sequence>
<feature type="transmembrane region" description="Helical" evidence="2">
    <location>
        <begin position="152"/>
        <end position="178"/>
    </location>
</feature>
<evidence type="ECO:0000313" key="4">
    <source>
        <dbReference type="Proteomes" id="UP000294933"/>
    </source>
</evidence>
<dbReference type="Proteomes" id="UP000294933">
    <property type="component" value="Unassembled WGS sequence"/>
</dbReference>
<keyword evidence="2" id="KW-1133">Transmembrane helix</keyword>
<proteinExistence type="predicted"/>
<dbReference type="EMBL" id="ML170166">
    <property type="protein sequence ID" value="TDL24419.1"/>
    <property type="molecule type" value="Genomic_DNA"/>
</dbReference>
<keyword evidence="2" id="KW-0472">Membrane</keyword>
<evidence type="ECO:0000313" key="3">
    <source>
        <dbReference type="EMBL" id="TDL24419.1"/>
    </source>
</evidence>
<feature type="region of interest" description="Disordered" evidence="1">
    <location>
        <begin position="212"/>
        <end position="241"/>
    </location>
</feature>
<keyword evidence="2" id="KW-0812">Transmembrane</keyword>
<reference evidence="3 4" key="1">
    <citation type="submission" date="2018-06" db="EMBL/GenBank/DDBJ databases">
        <title>A transcriptomic atlas of mushroom development highlights an independent origin of complex multicellularity.</title>
        <authorList>
            <consortium name="DOE Joint Genome Institute"/>
            <person name="Krizsan K."/>
            <person name="Almasi E."/>
            <person name="Merenyi Z."/>
            <person name="Sahu N."/>
            <person name="Viragh M."/>
            <person name="Koszo T."/>
            <person name="Mondo S."/>
            <person name="Kiss B."/>
            <person name="Balint B."/>
            <person name="Kues U."/>
            <person name="Barry K."/>
            <person name="Hegedus J.C."/>
            <person name="Henrissat B."/>
            <person name="Johnson J."/>
            <person name="Lipzen A."/>
            <person name="Ohm R."/>
            <person name="Nagy I."/>
            <person name="Pangilinan J."/>
            <person name="Yan J."/>
            <person name="Xiong Y."/>
            <person name="Grigoriev I.V."/>
            <person name="Hibbett D.S."/>
            <person name="Nagy L.G."/>
        </authorList>
    </citation>
    <scope>NUCLEOTIDE SEQUENCE [LARGE SCALE GENOMIC DNA]</scope>
    <source>
        <strain evidence="3 4">SZMC22713</strain>
    </source>
</reference>
<evidence type="ECO:0000256" key="2">
    <source>
        <dbReference type="SAM" id="Phobius"/>
    </source>
</evidence>
<organism evidence="3 4">
    <name type="scientific">Rickenella mellea</name>
    <dbReference type="NCBI Taxonomy" id="50990"/>
    <lineage>
        <taxon>Eukaryota</taxon>
        <taxon>Fungi</taxon>
        <taxon>Dikarya</taxon>
        <taxon>Basidiomycota</taxon>
        <taxon>Agaricomycotina</taxon>
        <taxon>Agaricomycetes</taxon>
        <taxon>Hymenochaetales</taxon>
        <taxon>Rickenellaceae</taxon>
        <taxon>Rickenella</taxon>
    </lineage>
</organism>
<protein>
    <submittedName>
        <fullName evidence="3">Uncharacterized protein</fullName>
    </submittedName>
</protein>